<feature type="transmembrane region" description="Helical" evidence="1">
    <location>
        <begin position="112"/>
        <end position="131"/>
    </location>
</feature>
<keyword evidence="1" id="KW-0472">Membrane</keyword>
<dbReference type="EMBL" id="CDMZ01000176">
    <property type="protein sequence ID" value="CEM08533.1"/>
    <property type="molecule type" value="Genomic_DNA"/>
</dbReference>
<evidence type="ECO:0000313" key="2">
    <source>
        <dbReference type="EMBL" id="CEM08533.1"/>
    </source>
</evidence>
<dbReference type="AlphaFoldDB" id="A0A0G4F8N4"/>
<dbReference type="VEuPathDB" id="CryptoDB:Cvel_2928"/>
<accession>A0A0G4F8N4</accession>
<sequence length="495" mass="56138">MEAADCARPKGEPIPAKDRLLLADLFAKFTDDPKVGHLSAERRERKSASFSGFIEERQAKRIFQKVRLQYLKDHANAPSPYYWQLMGEAVEAERKIVIRKYGNTVTVYPLVMMYRLASLMSGTGVSGALFRRLLNLFPPMLKALFPVVFLVGSLFAVGQIPIIGGFLFKYGGLAIFMTALFSNLKEIASESLASVHKRVIKYLGIDWFIRVVTTSTPFRWMVHIFRFFGITLSLLKFLAIPAVQLFTLISKLIRWVTRYGSELYGALSSMSPRDLINVLLLRLVQALINADDDSCSLEEGGCQGPSGDWSFLRRVAFPSLLLLLALGVLVHLYYLPAPSLPANMRGANDDYYRDAAQNVVTPELLPVMETRFNLHEIIKQFVLLEDHLNNRQKRCVDCIFKHLVMLEALAEEGVALNGTAEEKADYERVFRYVRIFVHKPDGQTLPESVQDMRKFRKELMNKYVRPEVLNSLMQQVEQKKPPAAATYAAEEEKGN</sequence>
<proteinExistence type="predicted"/>
<evidence type="ECO:0008006" key="3">
    <source>
        <dbReference type="Google" id="ProtNLM"/>
    </source>
</evidence>
<organism evidence="2">
    <name type="scientific">Chromera velia CCMP2878</name>
    <dbReference type="NCBI Taxonomy" id="1169474"/>
    <lineage>
        <taxon>Eukaryota</taxon>
        <taxon>Sar</taxon>
        <taxon>Alveolata</taxon>
        <taxon>Colpodellida</taxon>
        <taxon>Chromeraceae</taxon>
        <taxon>Chromera</taxon>
    </lineage>
</organism>
<evidence type="ECO:0000256" key="1">
    <source>
        <dbReference type="SAM" id="Phobius"/>
    </source>
</evidence>
<name>A0A0G4F8N4_9ALVE</name>
<keyword evidence="1" id="KW-0812">Transmembrane</keyword>
<feature type="transmembrane region" description="Helical" evidence="1">
    <location>
        <begin position="224"/>
        <end position="249"/>
    </location>
</feature>
<feature type="transmembrane region" description="Helical" evidence="1">
    <location>
        <begin position="315"/>
        <end position="335"/>
    </location>
</feature>
<feature type="transmembrane region" description="Helical" evidence="1">
    <location>
        <begin position="143"/>
        <end position="164"/>
    </location>
</feature>
<keyword evidence="1" id="KW-1133">Transmembrane helix</keyword>
<reference evidence="2" key="1">
    <citation type="submission" date="2014-11" db="EMBL/GenBank/DDBJ databases">
        <authorList>
            <person name="Otto D Thomas"/>
            <person name="Naeem Raeece"/>
        </authorList>
    </citation>
    <scope>NUCLEOTIDE SEQUENCE</scope>
</reference>
<protein>
    <recommendedName>
        <fullName evidence="3">Transmembrane protein</fullName>
    </recommendedName>
</protein>
<gene>
    <name evidence="2" type="ORF">Cvel_2928</name>
</gene>